<dbReference type="Proteomes" id="UP000000639">
    <property type="component" value="Chromosome"/>
</dbReference>
<dbReference type="Pfam" id="PF01554">
    <property type="entry name" value="MatE"/>
    <property type="match status" value="2"/>
</dbReference>
<dbReference type="STRING" id="357804.Ping_2191"/>
<dbReference type="AlphaFoldDB" id="A1SWR7"/>
<dbReference type="PANTHER" id="PTHR43549:SF3">
    <property type="entry name" value="MULTIDRUG RESISTANCE PROTEIN YPNP-RELATED"/>
    <property type="match status" value="1"/>
</dbReference>
<feature type="transmembrane region" description="Helical" evidence="7">
    <location>
        <begin position="134"/>
        <end position="152"/>
    </location>
</feature>
<keyword evidence="9" id="KW-1185">Reference proteome</keyword>
<keyword evidence="2" id="KW-0813">Transport</keyword>
<dbReference type="KEGG" id="pin:Ping_2191"/>
<keyword evidence="4 7" id="KW-0812">Transmembrane</keyword>
<evidence type="ECO:0000256" key="2">
    <source>
        <dbReference type="ARBA" id="ARBA00022448"/>
    </source>
</evidence>
<evidence type="ECO:0000256" key="5">
    <source>
        <dbReference type="ARBA" id="ARBA00022989"/>
    </source>
</evidence>
<feature type="transmembrane region" description="Helical" evidence="7">
    <location>
        <begin position="413"/>
        <end position="432"/>
    </location>
</feature>
<dbReference type="InterPro" id="IPR048279">
    <property type="entry name" value="MdtK-like"/>
</dbReference>
<dbReference type="GO" id="GO:0015297">
    <property type="term" value="F:antiporter activity"/>
    <property type="evidence" value="ECO:0007669"/>
    <property type="project" value="InterPro"/>
</dbReference>
<gene>
    <name evidence="8" type="ordered locus">Ping_2191</name>
</gene>
<evidence type="ECO:0000256" key="6">
    <source>
        <dbReference type="ARBA" id="ARBA00023136"/>
    </source>
</evidence>
<feature type="transmembrane region" description="Helical" evidence="7">
    <location>
        <begin position="318"/>
        <end position="338"/>
    </location>
</feature>
<evidence type="ECO:0000256" key="1">
    <source>
        <dbReference type="ARBA" id="ARBA00004429"/>
    </source>
</evidence>
<keyword evidence="3" id="KW-1003">Cell membrane</keyword>
<feature type="transmembrane region" description="Helical" evidence="7">
    <location>
        <begin position="235"/>
        <end position="256"/>
    </location>
</feature>
<dbReference type="HOGENOM" id="CLU_012893_0_1_6"/>
<dbReference type="GO" id="GO:0005886">
    <property type="term" value="C:plasma membrane"/>
    <property type="evidence" value="ECO:0007669"/>
    <property type="project" value="UniProtKB-SubCell"/>
</dbReference>
<dbReference type="InterPro" id="IPR052031">
    <property type="entry name" value="Membrane_Transporter-Flippase"/>
</dbReference>
<dbReference type="GO" id="GO:0042910">
    <property type="term" value="F:xenobiotic transmembrane transporter activity"/>
    <property type="evidence" value="ECO:0007669"/>
    <property type="project" value="InterPro"/>
</dbReference>
<dbReference type="eggNOG" id="COG0534">
    <property type="taxonomic scope" value="Bacteria"/>
</dbReference>
<proteinExistence type="predicted"/>
<sequence>MQQAKFLQGSILKHVITMSATNAIGISALFMVDLVDIYFISLLDNPALVAAIGYAAAILFFTTSISIGLVTANSAKVAKAIGQKNRQKACRYISHITLYAFCLTTLLTLILCWFTPQLLALIGAQGLELTEAGIYLRIILPTFPILAIAMQMGATLRAMGNAKAAMFATLGGGLVNAVLDPVFIFLLNMDLQGAAVASVISRFFILAIGLYFVFFKYKMLTFPDFTLFRADIKKISHVALPAIFTQIATPIGNLYVTYEVAKFGTEYIAGWAIIGRLIPVSFGMMFALSGAVGPIIGQNYGAQQFGRVRKVLNESLKFMTSYTIVIALLLSMAQEMIVNLFHAQNQTAEIIRIFCQYIAASFLFSGITLIAMTYLNNLGYAKYATFLNVAKMTLGTIPFVTIGAFYFQAPGILYGQAVGNIIFGILSLLLTYKIMSNIEKTK</sequence>
<comment type="subcellular location">
    <subcellularLocation>
        <location evidence="1">Cell inner membrane</location>
        <topology evidence="1">Multi-pass membrane protein</topology>
    </subcellularLocation>
</comment>
<evidence type="ECO:0000313" key="8">
    <source>
        <dbReference type="EMBL" id="ABM03932.1"/>
    </source>
</evidence>
<feature type="transmembrane region" description="Helical" evidence="7">
    <location>
        <begin position="164"/>
        <end position="187"/>
    </location>
</feature>
<accession>A1SWR7</accession>
<feature type="transmembrane region" description="Helical" evidence="7">
    <location>
        <begin position="268"/>
        <end position="297"/>
    </location>
</feature>
<evidence type="ECO:0000256" key="4">
    <source>
        <dbReference type="ARBA" id="ARBA00022692"/>
    </source>
</evidence>
<dbReference type="InterPro" id="IPR002528">
    <property type="entry name" value="MATE_fam"/>
</dbReference>
<dbReference type="RefSeq" id="WP_011770492.1">
    <property type="nucleotide sequence ID" value="NC_008709.1"/>
</dbReference>
<feature type="transmembrane region" description="Helical" evidence="7">
    <location>
        <begin position="350"/>
        <end position="374"/>
    </location>
</feature>
<feature type="transmembrane region" description="Helical" evidence="7">
    <location>
        <begin position="92"/>
        <end position="114"/>
    </location>
</feature>
<reference evidence="8 9" key="1">
    <citation type="submission" date="2007-01" db="EMBL/GenBank/DDBJ databases">
        <title>Complete sequence of Psychromonas ingrahamii 37.</title>
        <authorList>
            <consortium name="US DOE Joint Genome Institute"/>
            <person name="Copeland A."/>
            <person name="Lucas S."/>
            <person name="Lapidus A."/>
            <person name="Barry K."/>
            <person name="Detter J.C."/>
            <person name="Glavina del Rio T."/>
            <person name="Hammon N."/>
            <person name="Israni S."/>
            <person name="Dalin E."/>
            <person name="Tice H."/>
            <person name="Pitluck S."/>
            <person name="Thompson L.S."/>
            <person name="Brettin T."/>
            <person name="Bruce D."/>
            <person name="Han C."/>
            <person name="Tapia R."/>
            <person name="Schmutz J."/>
            <person name="Larimer F."/>
            <person name="Land M."/>
            <person name="Hauser L."/>
            <person name="Kyrpides N."/>
            <person name="Ivanova N."/>
            <person name="Staley J."/>
            <person name="Richardson P."/>
        </authorList>
    </citation>
    <scope>NUCLEOTIDE SEQUENCE [LARGE SCALE GENOMIC DNA]</scope>
    <source>
        <strain evidence="8 9">37</strain>
    </source>
</reference>
<feature type="transmembrane region" description="Helical" evidence="7">
    <location>
        <begin position="193"/>
        <end position="214"/>
    </location>
</feature>
<protein>
    <submittedName>
        <fullName evidence="8">MATE efflux family protein</fullName>
    </submittedName>
</protein>
<dbReference type="PIRSF" id="PIRSF006603">
    <property type="entry name" value="DinF"/>
    <property type="match status" value="1"/>
</dbReference>
<feature type="transmembrane region" description="Helical" evidence="7">
    <location>
        <begin position="386"/>
        <end position="407"/>
    </location>
</feature>
<feature type="transmembrane region" description="Helical" evidence="7">
    <location>
        <begin position="47"/>
        <end position="71"/>
    </location>
</feature>
<evidence type="ECO:0000313" key="9">
    <source>
        <dbReference type="Proteomes" id="UP000000639"/>
    </source>
</evidence>
<organism evidence="8 9">
    <name type="scientific">Psychromonas ingrahamii (strain DSM 17664 / CCUG 51855 / 37)</name>
    <dbReference type="NCBI Taxonomy" id="357804"/>
    <lineage>
        <taxon>Bacteria</taxon>
        <taxon>Pseudomonadati</taxon>
        <taxon>Pseudomonadota</taxon>
        <taxon>Gammaproteobacteria</taxon>
        <taxon>Alteromonadales</taxon>
        <taxon>Psychromonadaceae</taxon>
        <taxon>Psychromonas</taxon>
    </lineage>
</organism>
<feature type="transmembrane region" description="Helical" evidence="7">
    <location>
        <begin position="20"/>
        <end position="41"/>
    </location>
</feature>
<dbReference type="PANTHER" id="PTHR43549">
    <property type="entry name" value="MULTIDRUG RESISTANCE PROTEIN YPNP-RELATED"/>
    <property type="match status" value="1"/>
</dbReference>
<evidence type="ECO:0000256" key="7">
    <source>
        <dbReference type="SAM" id="Phobius"/>
    </source>
</evidence>
<dbReference type="NCBIfam" id="TIGR00797">
    <property type="entry name" value="matE"/>
    <property type="match status" value="1"/>
</dbReference>
<evidence type="ECO:0000256" key="3">
    <source>
        <dbReference type="ARBA" id="ARBA00022475"/>
    </source>
</evidence>
<dbReference type="EMBL" id="CP000510">
    <property type="protein sequence ID" value="ABM03932.1"/>
    <property type="molecule type" value="Genomic_DNA"/>
</dbReference>
<keyword evidence="6 7" id="KW-0472">Membrane</keyword>
<name>A1SWR7_PSYIN</name>
<keyword evidence="5 7" id="KW-1133">Transmembrane helix</keyword>